<evidence type="ECO:0000313" key="12">
    <source>
        <dbReference type="EMBL" id="CAJ48620.1"/>
    </source>
</evidence>
<organism evidence="12 13">
    <name type="scientific">Bordetella avium (strain 197N)</name>
    <dbReference type="NCBI Taxonomy" id="360910"/>
    <lineage>
        <taxon>Bacteria</taxon>
        <taxon>Pseudomonadati</taxon>
        <taxon>Pseudomonadota</taxon>
        <taxon>Betaproteobacteria</taxon>
        <taxon>Burkholderiales</taxon>
        <taxon>Alcaligenaceae</taxon>
        <taxon>Bordetella</taxon>
    </lineage>
</organism>
<dbReference type="Proteomes" id="UP000001977">
    <property type="component" value="Chromosome"/>
</dbReference>
<comment type="subcellular location">
    <subcellularLocation>
        <location evidence="1">Membrane</location>
        <topology evidence="1">Multi-pass membrane protein</topology>
    </subcellularLocation>
</comment>
<name>Q2KV96_BORA1</name>
<evidence type="ECO:0000256" key="2">
    <source>
        <dbReference type="ARBA" id="ARBA00008208"/>
    </source>
</evidence>
<dbReference type="AlphaFoldDB" id="Q2KV96"/>
<comment type="similarity">
    <text evidence="2">Belongs to the YtcA family.</text>
</comment>
<dbReference type="KEGG" id="bav:BAV1011"/>
<evidence type="ECO:0000256" key="9">
    <source>
        <dbReference type="ARBA" id="ARBA00023139"/>
    </source>
</evidence>
<dbReference type="EMBL" id="AM167904">
    <property type="protein sequence ID" value="CAJ48620.1"/>
    <property type="molecule type" value="Genomic_DNA"/>
</dbReference>
<evidence type="ECO:0000256" key="1">
    <source>
        <dbReference type="ARBA" id="ARBA00004141"/>
    </source>
</evidence>
<evidence type="ECO:0000313" key="13">
    <source>
        <dbReference type="Proteomes" id="UP000001977"/>
    </source>
</evidence>
<dbReference type="STRING" id="360910.BAV1011"/>
<evidence type="ECO:0000256" key="6">
    <source>
        <dbReference type="ARBA" id="ARBA00022729"/>
    </source>
</evidence>
<dbReference type="GO" id="GO:0016020">
    <property type="term" value="C:membrane"/>
    <property type="evidence" value="ECO:0007669"/>
    <property type="project" value="UniProtKB-SubCell"/>
</dbReference>
<evidence type="ECO:0000256" key="10">
    <source>
        <dbReference type="ARBA" id="ARBA00023288"/>
    </source>
</evidence>
<accession>Q2KV96</accession>
<dbReference type="InterPro" id="IPR031381">
    <property type="entry name" value="YtcA"/>
</dbReference>
<proteinExistence type="inferred from homology"/>
<feature type="transmembrane region" description="Helical" evidence="11">
    <location>
        <begin position="75"/>
        <end position="95"/>
    </location>
</feature>
<keyword evidence="13" id="KW-1185">Reference proteome</keyword>
<gene>
    <name evidence="12" type="ordered locus">BAV1011</name>
</gene>
<keyword evidence="10" id="KW-0449">Lipoprotein</keyword>
<sequence>MGNMQQPAGHRLIALALWLTPLLTGCAGDRPPYVVLFNSYFPSWLLCATAGCIAALVLRVILVRTGVDEYLPLHLLTYLAFAAAVMFLLSLTIYAR</sequence>
<dbReference type="eggNOG" id="ENOG5030Y80">
    <property type="taxonomic scope" value="Bacteria"/>
</dbReference>
<keyword evidence="9" id="KW-0564">Palmitate</keyword>
<dbReference type="HOGENOM" id="CLU_157779_0_1_4"/>
<keyword evidence="7 11" id="KW-1133">Transmembrane helix</keyword>
<keyword evidence="8 11" id="KW-0472">Membrane</keyword>
<evidence type="ECO:0000256" key="11">
    <source>
        <dbReference type="SAM" id="Phobius"/>
    </source>
</evidence>
<reference evidence="12 13" key="1">
    <citation type="journal article" date="2006" name="J. Bacteriol.">
        <title>Comparison of the genome sequence of the poultry pathogen Bordetella avium with those of B. bronchiseptica, B. pertussis, and B. parapertussis reveals extensive diversity in surface structures associated with host interaction.</title>
        <authorList>
            <person name="Sebaihia M."/>
            <person name="Preston A."/>
            <person name="Maskell D.J."/>
            <person name="Kuzmiak H."/>
            <person name="Connell T.D."/>
            <person name="King N.D."/>
            <person name="Orndorff P.E."/>
            <person name="Miyamoto D.M."/>
            <person name="Thomson N.R."/>
            <person name="Harris D."/>
            <person name="Goble A."/>
            <person name="Lord A."/>
            <person name="Murphy L."/>
            <person name="Quail M.A."/>
            <person name="Rutter S."/>
            <person name="Squares R."/>
            <person name="Squares S."/>
            <person name="Woodward J."/>
            <person name="Parkhill J."/>
            <person name="Temple L.M."/>
        </authorList>
    </citation>
    <scope>NUCLEOTIDE SEQUENCE [LARGE SCALE GENOMIC DNA]</scope>
    <source>
        <strain evidence="12 13">197N</strain>
    </source>
</reference>
<keyword evidence="4" id="KW-1003">Cell membrane</keyword>
<evidence type="ECO:0000256" key="4">
    <source>
        <dbReference type="ARBA" id="ARBA00022475"/>
    </source>
</evidence>
<dbReference type="Pfam" id="PF17090">
    <property type="entry name" value="Ytca"/>
    <property type="match status" value="1"/>
</dbReference>
<evidence type="ECO:0000256" key="3">
    <source>
        <dbReference type="ARBA" id="ARBA00021237"/>
    </source>
</evidence>
<evidence type="ECO:0000256" key="5">
    <source>
        <dbReference type="ARBA" id="ARBA00022692"/>
    </source>
</evidence>
<evidence type="ECO:0000256" key="7">
    <source>
        <dbReference type="ARBA" id="ARBA00022989"/>
    </source>
</evidence>
<keyword evidence="5 11" id="KW-0812">Transmembrane</keyword>
<evidence type="ECO:0000256" key="8">
    <source>
        <dbReference type="ARBA" id="ARBA00023136"/>
    </source>
</evidence>
<protein>
    <recommendedName>
        <fullName evidence="3">Uncharacterized protein YtcA</fullName>
    </recommendedName>
</protein>
<keyword evidence="6" id="KW-0732">Signal</keyword>
<feature type="transmembrane region" description="Helical" evidence="11">
    <location>
        <begin position="43"/>
        <end position="63"/>
    </location>
</feature>